<comment type="pathway">
    <text evidence="16">Amino-acid biosynthesis.</text>
</comment>
<dbReference type="InterPro" id="IPR050711">
    <property type="entry name" value="ET-N_metabolism_enzyme"/>
</dbReference>
<evidence type="ECO:0000256" key="7">
    <source>
        <dbReference type="ARBA" id="ARBA00022643"/>
    </source>
</evidence>
<dbReference type="EMBL" id="SPNK01000002">
    <property type="protein sequence ID" value="TFI02577.1"/>
    <property type="molecule type" value="Genomic_DNA"/>
</dbReference>
<dbReference type="PANTHER" id="PTHR11938:SF133">
    <property type="entry name" value="GLUTAMATE SYNTHASE (NADH)"/>
    <property type="match status" value="1"/>
</dbReference>
<keyword evidence="12" id="KW-0408">Iron</keyword>
<dbReference type="GO" id="GO:0051538">
    <property type="term" value="F:3 iron, 4 sulfur cluster binding"/>
    <property type="evidence" value="ECO:0007669"/>
    <property type="project" value="UniProtKB-KW"/>
</dbReference>
<dbReference type="FunFam" id="3.20.20.70:FF:000031">
    <property type="entry name" value="Glutamate synthase 1 [NADH]"/>
    <property type="match status" value="1"/>
</dbReference>
<dbReference type="InterPro" id="IPR013785">
    <property type="entry name" value="Aldolase_TIM"/>
</dbReference>
<dbReference type="SUPFAM" id="SSF56235">
    <property type="entry name" value="N-terminal nucleophile aminohydrolases (Ntn hydrolases)"/>
    <property type="match status" value="1"/>
</dbReference>
<evidence type="ECO:0000256" key="5">
    <source>
        <dbReference type="ARBA" id="ARBA00022605"/>
    </source>
</evidence>
<dbReference type="GO" id="GO:0006537">
    <property type="term" value="P:glutamate biosynthetic process"/>
    <property type="evidence" value="ECO:0007669"/>
    <property type="project" value="UniProtKB-KW"/>
</dbReference>
<dbReference type="InterPro" id="IPR002932">
    <property type="entry name" value="Glu_synthdom"/>
</dbReference>
<keyword evidence="20" id="KW-1185">Reference proteome</keyword>
<evidence type="ECO:0000256" key="15">
    <source>
        <dbReference type="ARBA" id="ARBA00023291"/>
    </source>
</evidence>
<evidence type="ECO:0000256" key="16">
    <source>
        <dbReference type="ARBA" id="ARBA00029440"/>
    </source>
</evidence>
<keyword evidence="15" id="KW-0003">3Fe-4S</keyword>
<dbReference type="Gene3D" id="3.60.20.10">
    <property type="entry name" value="Glutamine Phosphoribosylpyrophosphate, subunit 1, domain 1"/>
    <property type="match status" value="1"/>
</dbReference>
<evidence type="ECO:0000256" key="12">
    <source>
        <dbReference type="ARBA" id="ARBA00023004"/>
    </source>
</evidence>
<accession>A0AAX2SG31</accession>
<evidence type="ECO:0000313" key="19">
    <source>
        <dbReference type="EMBL" id="TFI02577.1"/>
    </source>
</evidence>
<dbReference type="NCBIfam" id="NF008730">
    <property type="entry name" value="PRK11750.1"/>
    <property type="match status" value="1"/>
</dbReference>
<evidence type="ECO:0000256" key="4">
    <source>
        <dbReference type="ARBA" id="ARBA00009716"/>
    </source>
</evidence>
<evidence type="ECO:0000256" key="8">
    <source>
        <dbReference type="ARBA" id="ARBA00022723"/>
    </source>
</evidence>
<dbReference type="Pfam" id="PF04898">
    <property type="entry name" value="Glu_syn_central"/>
    <property type="match status" value="1"/>
</dbReference>
<comment type="similarity">
    <text evidence="4">Belongs to the glutamate synthase family.</text>
</comment>
<evidence type="ECO:0000256" key="9">
    <source>
        <dbReference type="ARBA" id="ARBA00022827"/>
    </source>
</evidence>
<name>A0AAX2SG31_KOCRH</name>
<dbReference type="Gene3D" id="2.160.20.60">
    <property type="entry name" value="Glutamate synthase, alpha subunit, C-terminal domain"/>
    <property type="match status" value="1"/>
</dbReference>
<evidence type="ECO:0000313" key="20">
    <source>
        <dbReference type="Proteomes" id="UP000298017"/>
    </source>
</evidence>
<keyword evidence="13" id="KW-0411">Iron-sulfur</keyword>
<dbReference type="InterPro" id="IPR036485">
    <property type="entry name" value="Glu_synth_asu_C_sf"/>
</dbReference>
<proteinExistence type="inferred from homology"/>
<protein>
    <submittedName>
        <fullName evidence="19">Glutamate synthase large subunit</fullName>
        <ecNumber evidence="19">1.4.1.13</ecNumber>
    </submittedName>
</protein>
<keyword evidence="5" id="KW-0028">Amino-acid biosynthesis</keyword>
<comment type="cofactor">
    <cofactor evidence="3">
        <name>FAD</name>
        <dbReference type="ChEBI" id="CHEBI:57692"/>
    </cofactor>
</comment>
<dbReference type="RefSeq" id="WP_102613976.1">
    <property type="nucleotide sequence ID" value="NZ_CABMOG010000018.1"/>
</dbReference>
<dbReference type="CDD" id="cd02808">
    <property type="entry name" value="GltS_FMN"/>
    <property type="match status" value="1"/>
</dbReference>
<dbReference type="InterPro" id="IPR006982">
    <property type="entry name" value="Glu_synth_centr_N"/>
</dbReference>
<dbReference type="GO" id="GO:0019676">
    <property type="term" value="P:ammonia assimilation cycle"/>
    <property type="evidence" value="ECO:0007669"/>
    <property type="project" value="TreeGrafter"/>
</dbReference>
<gene>
    <name evidence="19" type="primary">gltB</name>
    <name evidence="19" type="ORF">E4P33_02995</name>
</gene>
<evidence type="ECO:0000256" key="13">
    <source>
        <dbReference type="ARBA" id="ARBA00023014"/>
    </source>
</evidence>
<reference evidence="19 20" key="1">
    <citation type="submission" date="2019-03" db="EMBL/GenBank/DDBJ databases">
        <title>Genome Sequencing and Assembly of Various Microbes Isolated from Alder Root Nodule.</title>
        <authorList>
            <person name="Swanson E."/>
            <person name="Sevigny J.L."/>
            <person name="Pesce C."/>
            <person name="Davis I."/>
            <person name="Kleiner V."/>
            <person name="Tisa L."/>
        </authorList>
    </citation>
    <scope>NUCLEOTIDE SEQUENCE [LARGE SCALE GENOMIC DNA]</scope>
    <source>
        <strain evidence="19 20">4R-31</strain>
    </source>
</reference>
<dbReference type="GO" id="GO:0004355">
    <property type="term" value="F:glutamate synthase (NADPH) activity"/>
    <property type="evidence" value="ECO:0007669"/>
    <property type="project" value="UniProtKB-EC"/>
</dbReference>
<dbReference type="FunFam" id="3.60.20.10:FF:000001">
    <property type="entry name" value="Glutamate synthase, large subunit"/>
    <property type="match status" value="1"/>
</dbReference>
<organism evidence="19 20">
    <name type="scientific">Kocuria rhizophila</name>
    <dbReference type="NCBI Taxonomy" id="72000"/>
    <lineage>
        <taxon>Bacteria</taxon>
        <taxon>Bacillati</taxon>
        <taxon>Actinomycetota</taxon>
        <taxon>Actinomycetes</taxon>
        <taxon>Micrococcales</taxon>
        <taxon>Micrococcaceae</taxon>
        <taxon>Kocuria</taxon>
    </lineage>
</organism>
<evidence type="ECO:0000259" key="18">
    <source>
        <dbReference type="PROSITE" id="PS51278"/>
    </source>
</evidence>
<keyword evidence="8" id="KW-0479">Metal-binding</keyword>
<evidence type="ECO:0000256" key="17">
    <source>
        <dbReference type="SAM" id="MobiDB-lite"/>
    </source>
</evidence>
<dbReference type="Pfam" id="PF01645">
    <property type="entry name" value="Glu_synthase"/>
    <property type="match status" value="1"/>
</dbReference>
<feature type="domain" description="Glutamine amidotransferase type-2" evidence="18">
    <location>
        <begin position="54"/>
        <end position="458"/>
    </location>
</feature>
<dbReference type="Proteomes" id="UP000298017">
    <property type="component" value="Unassembled WGS sequence"/>
</dbReference>
<evidence type="ECO:0000256" key="2">
    <source>
        <dbReference type="ARBA" id="ARBA00001927"/>
    </source>
</evidence>
<dbReference type="SUPFAM" id="SSF51395">
    <property type="entry name" value="FMN-linked oxidoreductases"/>
    <property type="match status" value="1"/>
</dbReference>
<comment type="cofactor">
    <cofactor evidence="2">
        <name>[3Fe-4S] cluster</name>
        <dbReference type="ChEBI" id="CHEBI:21137"/>
    </cofactor>
</comment>
<dbReference type="Pfam" id="PF01493">
    <property type="entry name" value="GXGXG"/>
    <property type="match status" value="1"/>
</dbReference>
<evidence type="ECO:0000256" key="10">
    <source>
        <dbReference type="ARBA" id="ARBA00022962"/>
    </source>
</evidence>
<dbReference type="Gene3D" id="3.20.20.70">
    <property type="entry name" value="Aldolase class I"/>
    <property type="match status" value="2"/>
</dbReference>
<dbReference type="PANTHER" id="PTHR11938">
    <property type="entry name" value="FAD NADPH DEHYDROGENASE/OXIDOREDUCTASE"/>
    <property type="match status" value="1"/>
</dbReference>
<dbReference type="GO" id="GO:0046872">
    <property type="term" value="F:metal ion binding"/>
    <property type="evidence" value="ECO:0007669"/>
    <property type="project" value="UniProtKB-KW"/>
</dbReference>
<evidence type="ECO:0000256" key="3">
    <source>
        <dbReference type="ARBA" id="ARBA00001974"/>
    </source>
</evidence>
<feature type="region of interest" description="Disordered" evidence="17">
    <location>
        <begin position="1"/>
        <end position="31"/>
    </location>
</feature>
<dbReference type="InterPro" id="IPR002489">
    <property type="entry name" value="Glu_synth_asu_C"/>
</dbReference>
<comment type="cofactor">
    <cofactor evidence="1">
        <name>FMN</name>
        <dbReference type="ChEBI" id="CHEBI:58210"/>
    </cofactor>
</comment>
<dbReference type="SUPFAM" id="SSF69336">
    <property type="entry name" value="Alpha subunit of glutamate synthase, C-terminal domain"/>
    <property type="match status" value="1"/>
</dbReference>
<dbReference type="InterPro" id="IPR017932">
    <property type="entry name" value="GATase_2_dom"/>
</dbReference>
<dbReference type="FunFam" id="2.160.20.60:FF:000001">
    <property type="entry name" value="Glutamate synthase, large subunit"/>
    <property type="match status" value="1"/>
</dbReference>
<keyword evidence="9" id="KW-0274">FAD</keyword>
<dbReference type="EC" id="1.4.1.13" evidence="19"/>
<comment type="caution">
    <text evidence="19">The sequence shown here is derived from an EMBL/GenBank/DDBJ whole genome shotgun (WGS) entry which is preliminary data.</text>
</comment>
<dbReference type="InterPro" id="IPR029055">
    <property type="entry name" value="Ntn_hydrolases_N"/>
</dbReference>
<evidence type="ECO:0000256" key="11">
    <source>
        <dbReference type="ARBA" id="ARBA00023002"/>
    </source>
</evidence>
<evidence type="ECO:0000256" key="6">
    <source>
        <dbReference type="ARBA" id="ARBA00022630"/>
    </source>
</evidence>
<keyword evidence="6" id="KW-0285">Flavoprotein</keyword>
<keyword evidence="7" id="KW-0288">FMN</keyword>
<dbReference type="CDD" id="cd00713">
    <property type="entry name" value="GltS"/>
    <property type="match status" value="1"/>
</dbReference>
<dbReference type="CDD" id="cd00982">
    <property type="entry name" value="gltB_C"/>
    <property type="match status" value="1"/>
</dbReference>
<keyword evidence="11 19" id="KW-0560">Oxidoreductase</keyword>
<dbReference type="FunFam" id="3.20.20.70:FF:000053">
    <property type="entry name" value="Glutamate synthase large subunit"/>
    <property type="match status" value="1"/>
</dbReference>
<keyword evidence="10" id="KW-0315">Glutamine amidotransferase</keyword>
<keyword evidence="14" id="KW-0314">Glutamate biosynthesis</keyword>
<evidence type="ECO:0000256" key="1">
    <source>
        <dbReference type="ARBA" id="ARBA00001917"/>
    </source>
</evidence>
<dbReference type="PROSITE" id="PS51278">
    <property type="entry name" value="GATASE_TYPE_2"/>
    <property type="match status" value="1"/>
</dbReference>
<dbReference type="Pfam" id="PF00310">
    <property type="entry name" value="GATase_2"/>
    <property type="match status" value="1"/>
</dbReference>
<sequence length="1564" mass="169687">MSQQHAPHAAPREHEPAAHAPTGPGPEVVSPFERFSAVPQDQGLYRAEDEKDACGLAVVATLNGTGSHDIVDAALTALRNLEHRGAVGGDEGTGDGAGILTQIPHDFLRQSVDFRLPPRGSYAVGTAFMPTGGAHLSELKAALEHLARAEQLTVLGWRDVPVVEDAVGASARAVMPTFVQVFVAAAGAADAAASPSADGAASSERDAAQLELDQRVFRVRKRAQNKFGIYFPSFSSRTLVYKGMLSTAQLEPFYPDLSDPRFTTELAVVHSRFSTNTFPSWPLAQPMRTLAHNGEINTVVGNRNWMRARQSSMSGAVLGRQPEDLYPICSEGASDSQSLDEVAELLQLAGRPITETMLMLIPEAWQNHESMDPRLKAFYEYHSTLMEPWDGPACVSFTDGVRVGSVLDRNGLRPGRFWQTEDGLVVFASEVGVVDVGDRRVVRKGRVAPGTMFLVDTRAGRIVEDAEIKEELAAAKPWEDWVRESVRPVSELPEREHMSHPAHSVRLRQKTFGYTEEELKMIVGPMATAGAEPIYAMGTDTPVAVLSNRSRLLYDYFVQSFAQVTNPPLDAIREELVTSMAGAVGPMANMLSTAQTRTRQIRLDFPVIDNDQLDQFAHLEDDDGASLSLRVRGLYRPVDGARSLRDRIAEICEKVSAAVNRGVQFVIISDRDSNGAWAPIPSLLLTSAVHHHLLRSATRTRVALIVESGDVREVHHVALLLGYGASAVNPYLAMESAEELVRRGEVTGVTEEQAVANLITALGKGVQKIMSKMGISTVQSYCGAQTFEALGLSSELVADYFSGTRTQIEGVGLDVIAAETEARHRLAYPEDGVTEPHRDLATGGEYDWRREGPRHLFDPHTVFRLQHATRTGRYDIFKSYTQRVDSQAREIASLRGLMSFASTREPVDIDEVEPVSEIVKRFSTGAMSYGSISMEAHETLAIAMNRLGGKSNTGEGGEDVERLVDPERRSAIKQVASGRFGVTSLYLASADDLQIKMAQGAKPGEGGQLMAQKVYPWIARTRHSTPGVSLISPPPHHDIYSIEDLAQLVYDLKRANPRARVHVKLVSERGIGTVAAGVTKAKADVVLVSGHDGGTGAAPLNSLKHAGMPWELGLAETQQTLRLNGLRERVVVQADGQLKTGRDVVVAALLGAEEFGFATAPLVVEGCIMMRKCHLDTCPVGVATQNPELRSRFTGKAEHVVNFFEFIAQEVREHLAELGFRSIAEAVGHAEVLRTREAVEHWKAKGLDLSPVLDSFRAEGVTDGLRNTTSQDHELEKHFDNRLIPLAAPAIERAEPVRVQERVVNTDRAVGTMLGYTVTNALGTRELPDDTIDVTLTGEAGQSFGAFIPRGITLRLEGDANDYTGKGLSGGRIVVRPPRDAGFTAHENVIAGNVIGYGATSGEMFFNGVVGERFLVRNSGATAVVEGIGDHGCEYMTGGVALVLGETGRNFGAGMSGGVAYVLDLDETDVNRQARANGDLQLGHLDGNDRELVLELLKRHGEETGSEFAATLLADPQHSLTRFTKVLPRDYSAVLALRNEAEAEGEDPDGDGTWHKILEATRRG</sequence>
<evidence type="ECO:0000256" key="14">
    <source>
        <dbReference type="ARBA" id="ARBA00023164"/>
    </source>
</evidence>